<dbReference type="InterPro" id="IPR000182">
    <property type="entry name" value="GNAT_dom"/>
</dbReference>
<protein>
    <recommendedName>
        <fullName evidence="3">N-acetyltransferase domain-containing protein</fullName>
    </recommendedName>
</protein>
<dbReference type="RefSeq" id="WP_007466838.1">
    <property type="nucleotide sequence ID" value="NZ_KI391954.1"/>
</dbReference>
<dbReference type="eggNOG" id="COG0456">
    <property type="taxonomic scope" value="Bacteria"/>
</dbReference>
<dbReference type="Gene3D" id="3.40.630.30">
    <property type="match status" value="1"/>
</dbReference>
<dbReference type="OrthoDB" id="572496at2"/>
<sequence>MAHDIRPYRAADLAALVETSRAADELFARAGIALPPDDPSELVERCEAILVAGDPLAGFVAAEEADGNLHIAQLSVRPELGRRGLGTLLLGAAAQVAAAEGFPALTLTTFRDVPWNGPWYRARGFAEFPRERWGRRLRALWAEEERSGVAVAPRIAMRRPVGMGRPLSRM</sequence>
<dbReference type="PANTHER" id="PTHR43800">
    <property type="entry name" value="PEPTIDYL-LYSINE N-ACETYLTRANSFERASE YJAB"/>
    <property type="match status" value="1"/>
</dbReference>
<dbReference type="InterPro" id="IPR016181">
    <property type="entry name" value="Acyl_CoA_acyltransferase"/>
</dbReference>
<evidence type="ECO:0000256" key="2">
    <source>
        <dbReference type="ARBA" id="ARBA00023315"/>
    </source>
</evidence>
<name>E5XKW9_SEGRC</name>
<dbReference type="Proteomes" id="UP000004816">
    <property type="component" value="Unassembled WGS sequence"/>
</dbReference>
<dbReference type="STRING" id="679197.HMPREF9336_00138"/>
<keyword evidence="5" id="KW-1185">Reference proteome</keyword>
<dbReference type="EMBL" id="ACZI02000003">
    <property type="protein sequence ID" value="EFV14951.1"/>
    <property type="molecule type" value="Genomic_DNA"/>
</dbReference>
<keyword evidence="2" id="KW-0012">Acyltransferase</keyword>
<evidence type="ECO:0000259" key="3">
    <source>
        <dbReference type="PROSITE" id="PS51186"/>
    </source>
</evidence>
<evidence type="ECO:0000256" key="1">
    <source>
        <dbReference type="ARBA" id="ARBA00022679"/>
    </source>
</evidence>
<evidence type="ECO:0000313" key="4">
    <source>
        <dbReference type="EMBL" id="EFV14951.1"/>
    </source>
</evidence>
<feature type="domain" description="N-acetyltransferase" evidence="3">
    <location>
        <begin position="3"/>
        <end position="147"/>
    </location>
</feature>
<dbReference type="HOGENOM" id="CLU_096760_0_0_11"/>
<dbReference type="SUPFAM" id="SSF55729">
    <property type="entry name" value="Acyl-CoA N-acyltransferases (Nat)"/>
    <property type="match status" value="1"/>
</dbReference>
<reference evidence="4 5" key="1">
    <citation type="journal article" date="2011" name="Stand. Genomic Sci.">
        <title>High quality draft genome sequence of Segniliparus rugosus CDC 945(T)= (ATCC BAA-974(T)).</title>
        <authorList>
            <person name="Earl A.M."/>
            <person name="Desjardins C.A."/>
            <person name="Fitzgerald M.G."/>
            <person name="Arachchi H.M."/>
            <person name="Zeng Q."/>
            <person name="Mehta T."/>
            <person name="Griggs A."/>
            <person name="Birren B.W."/>
            <person name="Toney N.C."/>
            <person name="Carr J."/>
            <person name="Posey J."/>
            <person name="Butler W.R."/>
        </authorList>
    </citation>
    <scope>NUCLEOTIDE SEQUENCE [LARGE SCALE GENOMIC DNA]</scope>
    <source>
        <strain evidence="5">ATCC BAA-974 / DSM 45345 / CCUG 50838 / CIP 108380 / JCM 13579 / CDC 945</strain>
    </source>
</reference>
<gene>
    <name evidence="4" type="ORF">HMPREF9336_00138</name>
</gene>
<dbReference type="AlphaFoldDB" id="E5XKW9"/>
<evidence type="ECO:0000313" key="5">
    <source>
        <dbReference type="Proteomes" id="UP000004816"/>
    </source>
</evidence>
<accession>E5XKW9</accession>
<comment type="caution">
    <text evidence="4">The sequence shown here is derived from an EMBL/GenBank/DDBJ whole genome shotgun (WGS) entry which is preliminary data.</text>
</comment>
<dbReference type="Pfam" id="PF00583">
    <property type="entry name" value="Acetyltransf_1"/>
    <property type="match status" value="1"/>
</dbReference>
<proteinExistence type="predicted"/>
<keyword evidence="1" id="KW-0808">Transferase</keyword>
<dbReference type="PANTHER" id="PTHR43800:SF1">
    <property type="entry name" value="PEPTIDYL-LYSINE N-ACETYLTRANSFERASE YJAB"/>
    <property type="match status" value="1"/>
</dbReference>
<organism evidence="4 5">
    <name type="scientific">Segniliparus rugosus (strain ATCC BAA-974 / DSM 45345 / CCUG 50838 / CIP 108380 / JCM 13579 / CDC 945)</name>
    <dbReference type="NCBI Taxonomy" id="679197"/>
    <lineage>
        <taxon>Bacteria</taxon>
        <taxon>Bacillati</taxon>
        <taxon>Actinomycetota</taxon>
        <taxon>Actinomycetes</taxon>
        <taxon>Mycobacteriales</taxon>
        <taxon>Segniliparaceae</taxon>
        <taxon>Segniliparus</taxon>
    </lineage>
</organism>
<dbReference type="PROSITE" id="PS51186">
    <property type="entry name" value="GNAT"/>
    <property type="match status" value="1"/>
</dbReference>
<dbReference type="GO" id="GO:0016747">
    <property type="term" value="F:acyltransferase activity, transferring groups other than amino-acyl groups"/>
    <property type="evidence" value="ECO:0007669"/>
    <property type="project" value="InterPro"/>
</dbReference>